<feature type="region of interest" description="Disordered" evidence="1">
    <location>
        <begin position="40"/>
        <end position="69"/>
    </location>
</feature>
<organism evidence="2 3">
    <name type="scientific">Beta vulgaris subsp. vulgaris</name>
    <name type="common">Beet</name>
    <dbReference type="NCBI Taxonomy" id="3555"/>
    <lineage>
        <taxon>Eukaryota</taxon>
        <taxon>Viridiplantae</taxon>
        <taxon>Streptophyta</taxon>
        <taxon>Embryophyta</taxon>
        <taxon>Tracheophyta</taxon>
        <taxon>Spermatophyta</taxon>
        <taxon>Magnoliopsida</taxon>
        <taxon>eudicotyledons</taxon>
        <taxon>Gunneridae</taxon>
        <taxon>Pentapetalae</taxon>
        <taxon>Caryophyllales</taxon>
        <taxon>Chenopodiaceae</taxon>
        <taxon>Betoideae</taxon>
        <taxon>Beta</taxon>
    </lineage>
</organism>
<evidence type="ECO:0000313" key="3">
    <source>
        <dbReference type="Proteomes" id="UP000035740"/>
    </source>
</evidence>
<feature type="compositionally biased region" description="Basic and acidic residues" evidence="1">
    <location>
        <begin position="45"/>
        <end position="55"/>
    </location>
</feature>
<name>A0A0J8DVP0_BETVV</name>
<dbReference type="EMBL" id="KQ090670">
    <property type="protein sequence ID" value="KMS94925.1"/>
    <property type="molecule type" value="Genomic_DNA"/>
</dbReference>
<dbReference type="Gramene" id="KMS94925">
    <property type="protein sequence ID" value="KMS94925"/>
    <property type="gene ID" value="BVRB_014080"/>
</dbReference>
<evidence type="ECO:0000256" key="1">
    <source>
        <dbReference type="SAM" id="MobiDB-lite"/>
    </source>
</evidence>
<dbReference type="Proteomes" id="UP000035740">
    <property type="component" value="Unassembled WGS sequence"/>
</dbReference>
<dbReference type="OrthoDB" id="994652at2759"/>
<protein>
    <submittedName>
        <fullName evidence="2">Uncharacterized protein</fullName>
    </submittedName>
</protein>
<keyword evidence="3" id="KW-1185">Reference proteome</keyword>
<sequence>MLSFHFSLCITNQQIHLRSSRKLLIATKSNSTTVNVWKVNGGAMKEPKKAVDSSLRKRPPSRANPTQNK</sequence>
<dbReference type="AlphaFoldDB" id="A0A0J8DVP0"/>
<reference evidence="2 3" key="1">
    <citation type="journal article" date="2014" name="Nature">
        <title>The genome of the recently domesticated crop plant sugar beet (Beta vulgaris).</title>
        <authorList>
            <person name="Dohm J.C."/>
            <person name="Minoche A.E."/>
            <person name="Holtgrawe D."/>
            <person name="Capella-Gutierrez S."/>
            <person name="Zakrzewski F."/>
            <person name="Tafer H."/>
            <person name="Rupp O."/>
            <person name="Sorensen T.R."/>
            <person name="Stracke R."/>
            <person name="Reinhardt R."/>
            <person name="Goesmann A."/>
            <person name="Kraft T."/>
            <person name="Schulz B."/>
            <person name="Stadler P.F."/>
            <person name="Schmidt T."/>
            <person name="Gabaldon T."/>
            <person name="Lehrach H."/>
            <person name="Weisshaar B."/>
            <person name="Himmelbauer H."/>
        </authorList>
    </citation>
    <scope>NUCLEOTIDE SEQUENCE [LARGE SCALE GENOMIC DNA]</scope>
    <source>
        <tissue evidence="2">Taproot</tissue>
    </source>
</reference>
<evidence type="ECO:0000313" key="2">
    <source>
        <dbReference type="EMBL" id="KMS94925.1"/>
    </source>
</evidence>
<accession>A0A0J8DVP0</accession>
<gene>
    <name evidence="2" type="ORF">BVRB_014080</name>
</gene>
<proteinExistence type="predicted"/>